<evidence type="ECO:0000313" key="2">
    <source>
        <dbReference type="Proteomes" id="UP000654075"/>
    </source>
</evidence>
<reference evidence="1" key="1">
    <citation type="submission" date="2021-02" db="EMBL/GenBank/DDBJ databases">
        <authorList>
            <person name="Dougan E. K."/>
            <person name="Rhodes N."/>
            <person name="Thang M."/>
            <person name="Chan C."/>
        </authorList>
    </citation>
    <scope>NUCLEOTIDE SEQUENCE</scope>
</reference>
<dbReference type="EMBL" id="CAJNNV010018122">
    <property type="protein sequence ID" value="CAE8605646.1"/>
    <property type="molecule type" value="Genomic_DNA"/>
</dbReference>
<comment type="caution">
    <text evidence="1">The sequence shown here is derived from an EMBL/GenBank/DDBJ whole genome shotgun (WGS) entry which is preliminary data.</text>
</comment>
<dbReference type="OrthoDB" id="49248at2759"/>
<gene>
    <name evidence="1" type="ORF">PGLA1383_LOCUS23752</name>
</gene>
<feature type="non-terminal residue" evidence="1">
    <location>
        <position position="1"/>
    </location>
</feature>
<proteinExistence type="predicted"/>
<sequence length="170" mass="18228">MDGLDELFAKVEAQELKRASSSSSTPKVKDGGLPVASFGSLASSSPVAASQATLTPRRAALVGRLQQFRWDLADPAVREKLEQVLGPEGPAPQEHLDYYLGRPQLARYTLDTELPRMSYHVTPRGGGPAADCPADIRQLYAAEDAKRKAGVACCPEVLWCMANQSIFAGA</sequence>
<name>A0A813EWW4_POLGL</name>
<dbReference type="AlphaFoldDB" id="A0A813EWW4"/>
<dbReference type="Proteomes" id="UP000654075">
    <property type="component" value="Unassembled WGS sequence"/>
</dbReference>
<keyword evidence="2" id="KW-1185">Reference proteome</keyword>
<accession>A0A813EWW4</accession>
<organism evidence="1 2">
    <name type="scientific">Polarella glacialis</name>
    <name type="common">Dinoflagellate</name>
    <dbReference type="NCBI Taxonomy" id="89957"/>
    <lineage>
        <taxon>Eukaryota</taxon>
        <taxon>Sar</taxon>
        <taxon>Alveolata</taxon>
        <taxon>Dinophyceae</taxon>
        <taxon>Suessiales</taxon>
        <taxon>Suessiaceae</taxon>
        <taxon>Polarella</taxon>
    </lineage>
</organism>
<evidence type="ECO:0000313" key="1">
    <source>
        <dbReference type="EMBL" id="CAE8605646.1"/>
    </source>
</evidence>
<protein>
    <submittedName>
        <fullName evidence="1">Uncharacterized protein</fullName>
    </submittedName>
</protein>